<evidence type="ECO:0000313" key="1">
    <source>
        <dbReference type="EMBL" id="KAI3753252.1"/>
    </source>
</evidence>
<comment type="caution">
    <text evidence="1">The sequence shown here is derived from an EMBL/GenBank/DDBJ whole genome shotgun (WGS) entry which is preliminary data.</text>
</comment>
<keyword evidence="2" id="KW-1185">Reference proteome</keyword>
<protein>
    <submittedName>
        <fullName evidence="1">Uncharacterized protein</fullName>
    </submittedName>
</protein>
<reference evidence="1 2" key="2">
    <citation type="journal article" date="2022" name="Mol. Ecol. Resour.">
        <title>The genomes of chicory, endive, great burdock and yacon provide insights into Asteraceae paleo-polyploidization history and plant inulin production.</title>
        <authorList>
            <person name="Fan W."/>
            <person name="Wang S."/>
            <person name="Wang H."/>
            <person name="Wang A."/>
            <person name="Jiang F."/>
            <person name="Liu H."/>
            <person name="Zhao H."/>
            <person name="Xu D."/>
            <person name="Zhang Y."/>
        </authorList>
    </citation>
    <scope>NUCLEOTIDE SEQUENCE [LARGE SCALE GENOMIC DNA]</scope>
    <source>
        <strain evidence="2">cv. Punajuju</strain>
        <tissue evidence="1">Leaves</tissue>
    </source>
</reference>
<dbReference type="Proteomes" id="UP001055811">
    <property type="component" value="Linkage Group LG04"/>
</dbReference>
<evidence type="ECO:0000313" key="2">
    <source>
        <dbReference type="Proteomes" id="UP001055811"/>
    </source>
</evidence>
<organism evidence="1 2">
    <name type="scientific">Cichorium intybus</name>
    <name type="common">Chicory</name>
    <dbReference type="NCBI Taxonomy" id="13427"/>
    <lineage>
        <taxon>Eukaryota</taxon>
        <taxon>Viridiplantae</taxon>
        <taxon>Streptophyta</taxon>
        <taxon>Embryophyta</taxon>
        <taxon>Tracheophyta</taxon>
        <taxon>Spermatophyta</taxon>
        <taxon>Magnoliopsida</taxon>
        <taxon>eudicotyledons</taxon>
        <taxon>Gunneridae</taxon>
        <taxon>Pentapetalae</taxon>
        <taxon>asterids</taxon>
        <taxon>campanulids</taxon>
        <taxon>Asterales</taxon>
        <taxon>Asteraceae</taxon>
        <taxon>Cichorioideae</taxon>
        <taxon>Cichorieae</taxon>
        <taxon>Cichoriinae</taxon>
        <taxon>Cichorium</taxon>
    </lineage>
</organism>
<name>A0ACB9E460_CICIN</name>
<gene>
    <name evidence="1" type="ORF">L2E82_25299</name>
</gene>
<reference evidence="2" key="1">
    <citation type="journal article" date="2022" name="Mol. Ecol. Resour.">
        <title>The genomes of chicory, endive, great burdock and yacon provide insights into Asteraceae palaeo-polyploidization history and plant inulin production.</title>
        <authorList>
            <person name="Fan W."/>
            <person name="Wang S."/>
            <person name="Wang H."/>
            <person name="Wang A."/>
            <person name="Jiang F."/>
            <person name="Liu H."/>
            <person name="Zhao H."/>
            <person name="Xu D."/>
            <person name="Zhang Y."/>
        </authorList>
    </citation>
    <scope>NUCLEOTIDE SEQUENCE [LARGE SCALE GENOMIC DNA]</scope>
    <source>
        <strain evidence="2">cv. Punajuju</strain>
    </source>
</reference>
<sequence length="81" mass="9002">MIMITVNARPNPEEYMQDSHIQGGSLVSPNPTKRSVCDTLMVANNQRQSSNDNSASLKGLKDKKTFDEEFEPRPSVTAYKG</sequence>
<proteinExistence type="predicted"/>
<accession>A0ACB9E460</accession>
<dbReference type="EMBL" id="CM042012">
    <property type="protein sequence ID" value="KAI3753252.1"/>
    <property type="molecule type" value="Genomic_DNA"/>
</dbReference>